<dbReference type="PANTHER" id="PTHR12297">
    <property type="entry name" value="HYPOXIA-INDUCBILE GENE 1 HIG1 -RELATED"/>
    <property type="match status" value="1"/>
</dbReference>
<reference evidence="7" key="1">
    <citation type="submission" date="2022-07" db="EMBL/GenBank/DDBJ databases">
        <authorList>
            <person name="Trinca V."/>
            <person name="Uliana J.V.C."/>
            <person name="Torres T.T."/>
            <person name="Ward R.J."/>
            <person name="Monesi N."/>
        </authorList>
    </citation>
    <scope>NUCLEOTIDE SEQUENCE</scope>
    <source>
        <strain evidence="7">HSMRA1968</strain>
        <tissue evidence="7">Whole embryos</tissue>
    </source>
</reference>
<evidence type="ECO:0000256" key="2">
    <source>
        <dbReference type="ARBA" id="ARBA00022692"/>
    </source>
</evidence>
<dbReference type="PANTHER" id="PTHR12297:SF18">
    <property type="entry name" value="HIG1 DOMAIN FAMILY MEMBER 2A"/>
    <property type="match status" value="1"/>
</dbReference>
<evidence type="ECO:0000259" key="6">
    <source>
        <dbReference type="PROSITE" id="PS51503"/>
    </source>
</evidence>
<comment type="caution">
    <text evidence="7">The sequence shown here is derived from an EMBL/GenBank/DDBJ whole genome shotgun (WGS) entry which is preliminary data.</text>
</comment>
<evidence type="ECO:0000256" key="3">
    <source>
        <dbReference type="ARBA" id="ARBA00022989"/>
    </source>
</evidence>
<dbReference type="PROSITE" id="PS51503">
    <property type="entry name" value="HIG1"/>
    <property type="match status" value="1"/>
</dbReference>
<feature type="transmembrane region" description="Helical" evidence="5">
    <location>
        <begin position="73"/>
        <end position="95"/>
    </location>
</feature>
<evidence type="ECO:0000256" key="5">
    <source>
        <dbReference type="SAM" id="Phobius"/>
    </source>
</evidence>
<dbReference type="EMBL" id="WJQU01000003">
    <property type="protein sequence ID" value="KAJ6639679.1"/>
    <property type="molecule type" value="Genomic_DNA"/>
</dbReference>
<dbReference type="Pfam" id="PF04588">
    <property type="entry name" value="HIG_1_N"/>
    <property type="match status" value="1"/>
</dbReference>
<evidence type="ECO:0000256" key="4">
    <source>
        <dbReference type="ARBA" id="ARBA00023136"/>
    </source>
</evidence>
<gene>
    <name evidence="7" type="primary">HIGD2A</name>
    <name evidence="7" type="ORF">Bhyg_12426</name>
</gene>
<feature type="transmembrane region" description="Helical" evidence="5">
    <location>
        <begin position="42"/>
        <end position="61"/>
    </location>
</feature>
<protein>
    <submittedName>
        <fullName evidence="7">HIG1 domain family member 2A, mitochondrial</fullName>
    </submittedName>
</protein>
<dbReference type="Proteomes" id="UP001151699">
    <property type="component" value="Chromosome X"/>
</dbReference>
<dbReference type="OrthoDB" id="6604018at2759"/>
<evidence type="ECO:0000313" key="8">
    <source>
        <dbReference type="Proteomes" id="UP001151699"/>
    </source>
</evidence>
<dbReference type="InterPro" id="IPR050355">
    <property type="entry name" value="RCF1"/>
</dbReference>
<sequence>MSNPSDKAEEEFDWVQFKKDYAVSNVESKRDKLIRKIKENPLVPIGCLATATALGMGLWQFRKGNSKMSQTMMRVRIGAQGFTVLALLVGVMMTMSKPT</sequence>
<feature type="domain" description="HIG1" evidence="6">
    <location>
        <begin position="14"/>
        <end position="99"/>
    </location>
</feature>
<dbReference type="GO" id="GO:0031966">
    <property type="term" value="C:mitochondrial membrane"/>
    <property type="evidence" value="ECO:0007669"/>
    <property type="project" value="UniProtKB-SubCell"/>
</dbReference>
<keyword evidence="8" id="KW-1185">Reference proteome</keyword>
<comment type="subcellular location">
    <subcellularLocation>
        <location evidence="1">Mitochondrion membrane</location>
    </subcellularLocation>
</comment>
<evidence type="ECO:0000256" key="1">
    <source>
        <dbReference type="ARBA" id="ARBA00004325"/>
    </source>
</evidence>
<accession>A0A9Q0MYH2</accession>
<dbReference type="Gene3D" id="6.10.140.1320">
    <property type="match status" value="1"/>
</dbReference>
<dbReference type="AlphaFoldDB" id="A0A9Q0MYH2"/>
<keyword evidence="3 5" id="KW-1133">Transmembrane helix</keyword>
<keyword evidence="2 5" id="KW-0812">Transmembrane</keyword>
<organism evidence="7 8">
    <name type="scientific">Pseudolycoriella hygida</name>
    <dbReference type="NCBI Taxonomy" id="35572"/>
    <lineage>
        <taxon>Eukaryota</taxon>
        <taxon>Metazoa</taxon>
        <taxon>Ecdysozoa</taxon>
        <taxon>Arthropoda</taxon>
        <taxon>Hexapoda</taxon>
        <taxon>Insecta</taxon>
        <taxon>Pterygota</taxon>
        <taxon>Neoptera</taxon>
        <taxon>Endopterygota</taxon>
        <taxon>Diptera</taxon>
        <taxon>Nematocera</taxon>
        <taxon>Sciaroidea</taxon>
        <taxon>Sciaridae</taxon>
        <taxon>Pseudolycoriella</taxon>
    </lineage>
</organism>
<dbReference type="InterPro" id="IPR007667">
    <property type="entry name" value="Hypoxia_induced_domain"/>
</dbReference>
<keyword evidence="4 5" id="KW-0472">Membrane</keyword>
<name>A0A9Q0MYH2_9DIPT</name>
<proteinExistence type="predicted"/>
<dbReference type="GO" id="GO:0097250">
    <property type="term" value="P:mitochondrial respirasome assembly"/>
    <property type="evidence" value="ECO:0007669"/>
    <property type="project" value="TreeGrafter"/>
</dbReference>
<evidence type="ECO:0000313" key="7">
    <source>
        <dbReference type="EMBL" id="KAJ6639679.1"/>
    </source>
</evidence>